<feature type="domain" description="Anti-sigma K factor RskA C-terminal" evidence="2">
    <location>
        <begin position="136"/>
        <end position="260"/>
    </location>
</feature>
<protein>
    <recommendedName>
        <fullName evidence="2">Anti-sigma K factor RskA C-terminal domain-containing protein</fullName>
    </recommendedName>
</protein>
<evidence type="ECO:0000313" key="4">
    <source>
        <dbReference type="Proteomes" id="UP001499841"/>
    </source>
</evidence>
<proteinExistence type="predicted"/>
<accession>A0ABP8ETC0</accession>
<dbReference type="RefSeq" id="WP_345039127.1">
    <property type="nucleotide sequence ID" value="NZ_BAABBA010000005.1"/>
</dbReference>
<name>A0ABP8ETC0_9MICO</name>
<reference evidence="4" key="1">
    <citation type="journal article" date="2019" name="Int. J. Syst. Evol. Microbiol.">
        <title>The Global Catalogue of Microorganisms (GCM) 10K type strain sequencing project: providing services to taxonomists for standard genome sequencing and annotation.</title>
        <authorList>
            <consortium name="The Broad Institute Genomics Platform"/>
            <consortium name="The Broad Institute Genome Sequencing Center for Infectious Disease"/>
            <person name="Wu L."/>
            <person name="Ma J."/>
        </authorList>
    </citation>
    <scope>NUCLEOTIDE SEQUENCE [LARGE SCALE GENOMIC DNA]</scope>
    <source>
        <strain evidence="4">JCM 17459</strain>
    </source>
</reference>
<gene>
    <name evidence="3" type="ORF">GCM10022262_13520</name>
</gene>
<evidence type="ECO:0000256" key="1">
    <source>
        <dbReference type="SAM" id="MobiDB-lite"/>
    </source>
</evidence>
<dbReference type="Pfam" id="PF10099">
    <property type="entry name" value="RskA_C"/>
    <property type="match status" value="1"/>
</dbReference>
<dbReference type="Proteomes" id="UP001499841">
    <property type="component" value="Unassembled WGS sequence"/>
</dbReference>
<comment type="caution">
    <text evidence="3">The sequence shown here is derived from an EMBL/GenBank/DDBJ whole genome shotgun (WGS) entry which is preliminary data.</text>
</comment>
<evidence type="ECO:0000259" key="2">
    <source>
        <dbReference type="Pfam" id="PF10099"/>
    </source>
</evidence>
<keyword evidence="4" id="KW-1185">Reference proteome</keyword>
<organism evidence="3 4">
    <name type="scientific">Georgenia daeguensis</name>
    <dbReference type="NCBI Taxonomy" id="908355"/>
    <lineage>
        <taxon>Bacteria</taxon>
        <taxon>Bacillati</taxon>
        <taxon>Actinomycetota</taxon>
        <taxon>Actinomycetes</taxon>
        <taxon>Micrococcales</taxon>
        <taxon>Bogoriellaceae</taxon>
        <taxon>Georgenia</taxon>
    </lineage>
</organism>
<sequence length="269" mass="28457">MSHLDDETVALRALGEHIGPDAEAHLDECERCRTEVAALERVTVSARGGGGAGTLERPGEHVWQRIAAELELAEGPAPAEQAAPAARPVEPVRPVESVRPAEPVRPAERVRPAEPVRPAERVRPAGAPWWQRRTAWVAAASFLVGVGGTALAMNLADTEPEAPVVATAVLEPLPGRQVTGTAAVHQVDGRRVLQVDLADPGEAGYLEVWLLDADAQRLVSLGILSGAEGVFDIPESLDIGEFPVVDISDEPYDGNPAHSGDSIVRGRLV</sequence>
<evidence type="ECO:0000313" key="3">
    <source>
        <dbReference type="EMBL" id="GAA4286993.1"/>
    </source>
</evidence>
<feature type="region of interest" description="Disordered" evidence="1">
    <location>
        <begin position="75"/>
        <end position="110"/>
    </location>
</feature>
<dbReference type="EMBL" id="BAABBA010000005">
    <property type="protein sequence ID" value="GAA4286993.1"/>
    <property type="molecule type" value="Genomic_DNA"/>
</dbReference>
<dbReference type="InterPro" id="IPR018764">
    <property type="entry name" value="RskA_C"/>
</dbReference>
<feature type="compositionally biased region" description="Low complexity" evidence="1">
    <location>
        <begin position="75"/>
        <end position="101"/>
    </location>
</feature>